<reference evidence="1 2" key="1">
    <citation type="journal article" date="2012" name="Nature">
        <title>Repeated polyploidization of Gossypium genomes and the evolution of spinnable cotton fibres.</title>
        <authorList>
            <person name="Paterson A.H."/>
            <person name="Wendel J.F."/>
            <person name="Gundlach H."/>
            <person name="Guo H."/>
            <person name="Jenkins J."/>
            <person name="Jin D."/>
            <person name="Llewellyn D."/>
            <person name="Showmaker K.C."/>
            <person name="Shu S."/>
            <person name="Udall J."/>
            <person name="Yoo M.J."/>
            <person name="Byers R."/>
            <person name="Chen W."/>
            <person name="Doron-Faigenboim A."/>
            <person name="Duke M.V."/>
            <person name="Gong L."/>
            <person name="Grimwood J."/>
            <person name="Grover C."/>
            <person name="Grupp K."/>
            <person name="Hu G."/>
            <person name="Lee T.H."/>
            <person name="Li J."/>
            <person name="Lin L."/>
            <person name="Liu T."/>
            <person name="Marler B.S."/>
            <person name="Page J.T."/>
            <person name="Roberts A.W."/>
            <person name="Romanel E."/>
            <person name="Sanders W.S."/>
            <person name="Szadkowski E."/>
            <person name="Tan X."/>
            <person name="Tang H."/>
            <person name="Xu C."/>
            <person name="Wang J."/>
            <person name="Wang Z."/>
            <person name="Zhang D."/>
            <person name="Zhang L."/>
            <person name="Ashrafi H."/>
            <person name="Bedon F."/>
            <person name="Bowers J.E."/>
            <person name="Brubaker C.L."/>
            <person name="Chee P.W."/>
            <person name="Das S."/>
            <person name="Gingle A.R."/>
            <person name="Haigler C.H."/>
            <person name="Harker D."/>
            <person name="Hoffmann L.V."/>
            <person name="Hovav R."/>
            <person name="Jones D.C."/>
            <person name="Lemke C."/>
            <person name="Mansoor S."/>
            <person name="ur Rahman M."/>
            <person name="Rainville L.N."/>
            <person name="Rambani A."/>
            <person name="Reddy U.K."/>
            <person name="Rong J.K."/>
            <person name="Saranga Y."/>
            <person name="Scheffler B.E."/>
            <person name="Scheffler J.A."/>
            <person name="Stelly D.M."/>
            <person name="Triplett B.A."/>
            <person name="Van Deynze A."/>
            <person name="Vaslin M.F."/>
            <person name="Waghmare V.N."/>
            <person name="Walford S.A."/>
            <person name="Wright R.J."/>
            <person name="Zaki E.A."/>
            <person name="Zhang T."/>
            <person name="Dennis E.S."/>
            <person name="Mayer K.F."/>
            <person name="Peterson D.G."/>
            <person name="Rokhsar D.S."/>
            <person name="Wang X."/>
            <person name="Schmutz J."/>
        </authorList>
    </citation>
    <scope>NUCLEOTIDE SEQUENCE [LARGE SCALE GENOMIC DNA]</scope>
</reference>
<evidence type="ECO:0000313" key="2">
    <source>
        <dbReference type="Proteomes" id="UP000032304"/>
    </source>
</evidence>
<dbReference type="AlphaFoldDB" id="A0A0D2W2G7"/>
<proteinExistence type="predicted"/>
<sequence length="66" mass="7433">MNGIFQRSVQESTAQGFCQELVQMCQISGIEFDRDPVIPIYSARPDQVNKALKYVYHAAANKLEGK</sequence>
<accession>A0A0D2W2G7</accession>
<evidence type="ECO:0000313" key="1">
    <source>
        <dbReference type="EMBL" id="KJB79110.1"/>
    </source>
</evidence>
<dbReference type="Gramene" id="KJB79110">
    <property type="protein sequence ID" value="KJB79110"/>
    <property type="gene ID" value="B456_013G033900"/>
</dbReference>
<organism evidence="1 2">
    <name type="scientific">Gossypium raimondii</name>
    <name type="common">Peruvian cotton</name>
    <name type="synonym">Gossypium klotzschianum subsp. raimondii</name>
    <dbReference type="NCBI Taxonomy" id="29730"/>
    <lineage>
        <taxon>Eukaryota</taxon>
        <taxon>Viridiplantae</taxon>
        <taxon>Streptophyta</taxon>
        <taxon>Embryophyta</taxon>
        <taxon>Tracheophyta</taxon>
        <taxon>Spermatophyta</taxon>
        <taxon>Magnoliopsida</taxon>
        <taxon>eudicotyledons</taxon>
        <taxon>Gunneridae</taxon>
        <taxon>Pentapetalae</taxon>
        <taxon>rosids</taxon>
        <taxon>malvids</taxon>
        <taxon>Malvales</taxon>
        <taxon>Malvaceae</taxon>
        <taxon>Malvoideae</taxon>
        <taxon>Gossypium</taxon>
    </lineage>
</organism>
<keyword evidence="2" id="KW-1185">Reference proteome</keyword>
<dbReference type="STRING" id="29730.A0A0D2W2G7"/>
<dbReference type="Proteomes" id="UP000032304">
    <property type="component" value="Chromosome 13"/>
</dbReference>
<dbReference type="EMBL" id="CM001752">
    <property type="protein sequence ID" value="KJB79110.1"/>
    <property type="molecule type" value="Genomic_DNA"/>
</dbReference>
<dbReference type="Gene3D" id="3.40.50.2300">
    <property type="match status" value="1"/>
</dbReference>
<name>A0A0D2W2G7_GOSRA</name>
<gene>
    <name evidence="1" type="ORF">B456_013G033900</name>
</gene>
<dbReference type="eggNOG" id="KOG1041">
    <property type="taxonomic scope" value="Eukaryota"/>
</dbReference>
<protein>
    <submittedName>
        <fullName evidence="1">Uncharacterized protein</fullName>
    </submittedName>
</protein>